<dbReference type="PROSITE" id="PS50041">
    <property type="entry name" value="C_TYPE_LECTIN_2"/>
    <property type="match status" value="1"/>
</dbReference>
<gene>
    <name evidence="4" type="ORF">PSYICH_LOCUS13398</name>
</gene>
<keyword evidence="1" id="KW-1015">Disulfide bond</keyword>
<dbReference type="PROSITE" id="PS00615">
    <property type="entry name" value="C_TYPE_LECTIN_1"/>
    <property type="match status" value="1"/>
</dbReference>
<dbReference type="InterPro" id="IPR001304">
    <property type="entry name" value="C-type_lectin-like"/>
</dbReference>
<feature type="signal peptide" evidence="2">
    <location>
        <begin position="1"/>
        <end position="26"/>
    </location>
</feature>
<evidence type="ECO:0000313" key="4">
    <source>
        <dbReference type="EMBL" id="CAH1113041.1"/>
    </source>
</evidence>
<feature type="domain" description="C-type lectin" evidence="3">
    <location>
        <begin position="58"/>
        <end position="180"/>
    </location>
</feature>
<evidence type="ECO:0000313" key="5">
    <source>
        <dbReference type="Proteomes" id="UP001153636"/>
    </source>
</evidence>
<keyword evidence="5" id="KW-1185">Reference proteome</keyword>
<evidence type="ECO:0000256" key="1">
    <source>
        <dbReference type="ARBA" id="ARBA00023157"/>
    </source>
</evidence>
<dbReference type="Proteomes" id="UP001153636">
    <property type="component" value="Chromosome 7"/>
</dbReference>
<protein>
    <recommendedName>
        <fullName evidence="3">C-type lectin domain-containing protein</fullName>
    </recommendedName>
</protein>
<sequence length="208" mass="24581">MYSHNQCHFLLVFSVLFVTFTKSVISQSSYSDEEVSNLSPTNQTKTNQNIPTLPLINYGKKSYYIGTVFKGNFFQSEQFCRYHGMNLVSIMSKEENDFLRQKINEQEESSQRFWTSGTRIPDNVKWIWFTTGKSLTYLSWDEGQPNNAAKDDECVMMQIKNKQLKWYNRGCWEDYNFMCEVTWKDCRTTSTSDNRKNIRSQIDVRYGQ</sequence>
<dbReference type="Pfam" id="PF00059">
    <property type="entry name" value="Lectin_C"/>
    <property type="match status" value="1"/>
</dbReference>
<dbReference type="Gene3D" id="3.10.100.10">
    <property type="entry name" value="Mannose-Binding Protein A, subunit A"/>
    <property type="match status" value="1"/>
</dbReference>
<dbReference type="InterPro" id="IPR016186">
    <property type="entry name" value="C-type_lectin-like/link_sf"/>
</dbReference>
<dbReference type="SMART" id="SM00034">
    <property type="entry name" value="CLECT"/>
    <property type="match status" value="1"/>
</dbReference>
<dbReference type="CDD" id="cd00037">
    <property type="entry name" value="CLECT"/>
    <property type="match status" value="1"/>
</dbReference>
<dbReference type="OrthoDB" id="7962197at2759"/>
<dbReference type="InterPro" id="IPR016187">
    <property type="entry name" value="CTDL_fold"/>
</dbReference>
<evidence type="ECO:0000256" key="2">
    <source>
        <dbReference type="SAM" id="SignalP"/>
    </source>
</evidence>
<proteinExistence type="predicted"/>
<dbReference type="AlphaFoldDB" id="A0A9P0D610"/>
<accession>A0A9P0D610</accession>
<reference evidence="4" key="1">
    <citation type="submission" date="2022-01" db="EMBL/GenBank/DDBJ databases">
        <authorList>
            <person name="King R."/>
        </authorList>
    </citation>
    <scope>NUCLEOTIDE SEQUENCE</scope>
</reference>
<name>A0A9P0D610_9CUCU</name>
<dbReference type="InterPro" id="IPR050111">
    <property type="entry name" value="C-type_lectin/snaclec_domain"/>
</dbReference>
<organism evidence="4 5">
    <name type="scientific">Psylliodes chrysocephalus</name>
    <dbReference type="NCBI Taxonomy" id="3402493"/>
    <lineage>
        <taxon>Eukaryota</taxon>
        <taxon>Metazoa</taxon>
        <taxon>Ecdysozoa</taxon>
        <taxon>Arthropoda</taxon>
        <taxon>Hexapoda</taxon>
        <taxon>Insecta</taxon>
        <taxon>Pterygota</taxon>
        <taxon>Neoptera</taxon>
        <taxon>Endopterygota</taxon>
        <taxon>Coleoptera</taxon>
        <taxon>Polyphaga</taxon>
        <taxon>Cucujiformia</taxon>
        <taxon>Chrysomeloidea</taxon>
        <taxon>Chrysomelidae</taxon>
        <taxon>Galerucinae</taxon>
        <taxon>Alticini</taxon>
        <taxon>Psylliodes</taxon>
    </lineage>
</organism>
<evidence type="ECO:0000259" key="3">
    <source>
        <dbReference type="PROSITE" id="PS50041"/>
    </source>
</evidence>
<feature type="chain" id="PRO_5040344304" description="C-type lectin domain-containing protein" evidence="2">
    <location>
        <begin position="27"/>
        <end position="208"/>
    </location>
</feature>
<dbReference type="SUPFAM" id="SSF56436">
    <property type="entry name" value="C-type lectin-like"/>
    <property type="match status" value="1"/>
</dbReference>
<keyword evidence="2" id="KW-0732">Signal</keyword>
<dbReference type="PANTHER" id="PTHR22803">
    <property type="entry name" value="MANNOSE, PHOSPHOLIPASE, LECTIN RECEPTOR RELATED"/>
    <property type="match status" value="1"/>
</dbReference>
<dbReference type="EMBL" id="OV651819">
    <property type="protein sequence ID" value="CAH1113041.1"/>
    <property type="molecule type" value="Genomic_DNA"/>
</dbReference>
<dbReference type="InterPro" id="IPR018378">
    <property type="entry name" value="C-type_lectin_CS"/>
</dbReference>